<gene>
    <name evidence="2" type="ORF">PS833_00757</name>
</gene>
<evidence type="ECO:0008006" key="4">
    <source>
        <dbReference type="Google" id="ProtNLM"/>
    </source>
</evidence>
<reference evidence="2 3" key="1">
    <citation type="submission" date="2019-09" db="EMBL/GenBank/DDBJ databases">
        <authorList>
            <person name="Chandra G."/>
            <person name="Truman W A."/>
        </authorList>
    </citation>
    <scope>NUCLEOTIDE SEQUENCE [LARGE SCALE GENOMIC DNA]</scope>
    <source>
        <strain evidence="2">PS833</strain>
    </source>
</reference>
<dbReference type="Proteomes" id="UP000409037">
    <property type="component" value="Unassembled WGS sequence"/>
</dbReference>
<dbReference type="RefSeq" id="WP_150796659.1">
    <property type="nucleotide sequence ID" value="NZ_CABVHU010000001.1"/>
</dbReference>
<dbReference type="EMBL" id="CABVHU010000001">
    <property type="protein sequence ID" value="VVN76300.1"/>
    <property type="molecule type" value="Genomic_DNA"/>
</dbReference>
<evidence type="ECO:0000313" key="3">
    <source>
        <dbReference type="Proteomes" id="UP000409037"/>
    </source>
</evidence>
<evidence type="ECO:0000256" key="1">
    <source>
        <dbReference type="SAM" id="MobiDB-lite"/>
    </source>
</evidence>
<dbReference type="AlphaFoldDB" id="A0A5E7ADN0"/>
<dbReference type="InterPro" id="IPR019596">
    <property type="entry name" value="Phage_Mu_GpM_tail_tub"/>
</dbReference>
<proteinExistence type="predicted"/>
<accession>A0A5E7ADN0</accession>
<sequence length="115" mass="12174">MGQKVAGTVYIKADGVQFTVTGGVEVPLSDVKRESVAPGFFKEEDLVAYVKATVVDSPDLPIKQIMAATDQTVTVEFKNGRVYVLAGGFVVGEPSSKGDDGTIDIQWDGSKGGYQ</sequence>
<feature type="region of interest" description="Disordered" evidence="1">
    <location>
        <begin position="96"/>
        <end position="115"/>
    </location>
</feature>
<protein>
    <recommendedName>
        <fullName evidence="4">Phage tail protein</fullName>
    </recommendedName>
</protein>
<dbReference type="Pfam" id="PF10618">
    <property type="entry name" value="Tail_tube"/>
    <property type="match status" value="1"/>
</dbReference>
<dbReference type="OrthoDB" id="8688567at2"/>
<name>A0A5E7ADN0_PSEFL</name>
<organism evidence="2 3">
    <name type="scientific">Pseudomonas fluorescens</name>
    <dbReference type="NCBI Taxonomy" id="294"/>
    <lineage>
        <taxon>Bacteria</taxon>
        <taxon>Pseudomonadati</taxon>
        <taxon>Pseudomonadota</taxon>
        <taxon>Gammaproteobacteria</taxon>
        <taxon>Pseudomonadales</taxon>
        <taxon>Pseudomonadaceae</taxon>
        <taxon>Pseudomonas</taxon>
    </lineage>
</organism>
<evidence type="ECO:0000313" key="2">
    <source>
        <dbReference type="EMBL" id="VVN76300.1"/>
    </source>
</evidence>